<dbReference type="PANTHER" id="PTHR46567:SF1">
    <property type="entry name" value="MEDIATOR OF RNA POLYMERASE II TRANSCRIPTION SUBUNIT 12"/>
    <property type="match status" value="1"/>
</dbReference>
<evidence type="ECO:0000256" key="5">
    <source>
        <dbReference type="ARBA" id="ARBA00023163"/>
    </source>
</evidence>
<proteinExistence type="inferred from homology"/>
<reference evidence="10 11" key="1">
    <citation type="submission" date="2019-02" db="EMBL/GenBank/DDBJ databases">
        <title>Genome sequencing of the rare red list fungi Bondarzewia mesenterica.</title>
        <authorList>
            <person name="Buettner E."/>
            <person name="Kellner H."/>
        </authorList>
    </citation>
    <scope>NUCLEOTIDE SEQUENCE [LARGE SCALE GENOMIC DNA]</scope>
    <source>
        <strain evidence="10 11">DSM 108281</strain>
    </source>
</reference>
<gene>
    <name evidence="10" type="ORF">EW146_g6819</name>
</gene>
<dbReference type="Pfam" id="PF09497">
    <property type="entry name" value="Med12"/>
    <property type="match status" value="1"/>
</dbReference>
<evidence type="ECO:0000256" key="1">
    <source>
        <dbReference type="ARBA" id="ARBA00004123"/>
    </source>
</evidence>
<keyword evidence="11" id="KW-1185">Reference proteome</keyword>
<evidence type="ECO:0000256" key="7">
    <source>
        <dbReference type="ARBA" id="ARBA00032010"/>
    </source>
</evidence>
<comment type="similarity">
    <text evidence="2">Belongs to the Mediator complex subunit 12 family.</text>
</comment>
<organism evidence="10 11">
    <name type="scientific">Bondarzewia mesenterica</name>
    <dbReference type="NCBI Taxonomy" id="1095465"/>
    <lineage>
        <taxon>Eukaryota</taxon>
        <taxon>Fungi</taxon>
        <taxon>Dikarya</taxon>
        <taxon>Basidiomycota</taxon>
        <taxon>Agaricomycotina</taxon>
        <taxon>Agaricomycetes</taxon>
        <taxon>Russulales</taxon>
        <taxon>Bondarzewiaceae</taxon>
        <taxon>Bondarzewia</taxon>
    </lineage>
</organism>
<accession>A0A4S4LMH2</accession>
<comment type="caution">
    <text evidence="10">The sequence shown here is derived from an EMBL/GenBank/DDBJ whole genome shotgun (WGS) entry which is preliminary data.</text>
</comment>
<name>A0A4S4LMH2_9AGAM</name>
<dbReference type="Proteomes" id="UP000310158">
    <property type="component" value="Unassembled WGS sequence"/>
</dbReference>
<evidence type="ECO:0000256" key="2">
    <source>
        <dbReference type="ARBA" id="ARBA00010289"/>
    </source>
</evidence>
<keyword evidence="4" id="KW-0805">Transcription regulation</keyword>
<evidence type="ECO:0000313" key="10">
    <source>
        <dbReference type="EMBL" id="THH13392.1"/>
    </source>
</evidence>
<evidence type="ECO:0000256" key="8">
    <source>
        <dbReference type="SAM" id="MobiDB-lite"/>
    </source>
</evidence>
<comment type="subcellular location">
    <subcellularLocation>
        <location evidence="1">Nucleus</location>
    </subcellularLocation>
</comment>
<evidence type="ECO:0000256" key="4">
    <source>
        <dbReference type="ARBA" id="ARBA00023015"/>
    </source>
</evidence>
<dbReference type="EMBL" id="SGPL01000358">
    <property type="protein sequence ID" value="THH13392.1"/>
    <property type="molecule type" value="Genomic_DNA"/>
</dbReference>
<protein>
    <recommendedName>
        <fullName evidence="3">Mediator of RNA polymerase II transcription subunit 12</fullName>
    </recommendedName>
    <alternativeName>
        <fullName evidence="7">Mediator complex subunit 12</fullName>
    </alternativeName>
</protein>
<feature type="region of interest" description="Disordered" evidence="8">
    <location>
        <begin position="1520"/>
        <end position="1648"/>
    </location>
</feature>
<feature type="compositionally biased region" description="Low complexity" evidence="8">
    <location>
        <begin position="1546"/>
        <end position="1572"/>
    </location>
</feature>
<dbReference type="InterPro" id="IPR019035">
    <property type="entry name" value="Mediator_Med12"/>
</dbReference>
<evidence type="ECO:0000256" key="3">
    <source>
        <dbReference type="ARBA" id="ARBA00019622"/>
    </source>
</evidence>
<dbReference type="PANTHER" id="PTHR46567">
    <property type="entry name" value="MEDIATOR OF RNA POLYMERASE II TRANSCRIPTION SUBUNIT 12"/>
    <property type="match status" value="1"/>
</dbReference>
<dbReference type="SMART" id="SM01281">
    <property type="entry name" value="Med12"/>
    <property type="match status" value="1"/>
</dbReference>
<feature type="domain" description="Mediator complex subunit Med12" evidence="9">
    <location>
        <begin position="87"/>
        <end position="150"/>
    </location>
</feature>
<feature type="compositionally biased region" description="Basic residues" evidence="8">
    <location>
        <begin position="1633"/>
        <end position="1648"/>
    </location>
</feature>
<sequence>MPRARGRHLDGSKCEGRADLATFRFSKRSVVVPEIRMYRYWKKAETYTAQEVVNKRFYENAVSDLEDLMNQIFSRRAEAVPVIPSSSFRMPSRVTLNDAKRQAWFADLANPDVPLSKLGKSVPHGAKGHDLLDLLHTNNVAIPRAVWFLRVLGANETAGLRNKPAYDPTQYSVEWANLVTGYMKKQLGEISLPSAPRPGLNIKSSFKGVLSDSETRERWISRFTYCLNLLRSFYSEGLVDNRTFLSWLVMQMGMCNLAQAGFVARLADEYMDGIMSCRALTRPFVEACLVKISEIGTNTAKLHLPNLEQTLNIFVARCCINLPDAFISPRMWVAHSSLLSCILAGDACESPDAYLEQTKSFLRRTLYENYVEIKKRNDAMLFRNLPPRVLARLSEAVTDVMHLNSISVNTDLDTFPFFEPPTTDAQFALKVDRLLTWSVTPLQYGDHRPYAAVTLLKRWCDRAGDRATRRDYRCPDELLQDLLFDWLDSSGVAGEPENLHAVALLFGELVKRELFSYAKYIQRLIARCEPGLLYSAVWLAFAVEKSDIHRLYVALKEEASRHRGFLRWIPLHKSTSSIVNQRKVTLHGVRARETPEELNEREIRREIRLLIPGVFSESNESHPLQHSTGFSLSDLTTLLSSPRYEQVRTVRQWLLPLLVKVLPSRIPDPLHYQTQVSPHVQSQAVRSFCTAIDLMTQVKCYGSILDLSISMLDLAPFNVDLLIMLIETFRRFLSIWASMNVMKTIADALYATNNACKMRGLHSRALLTLMLDVDNGRHLDPNSRKLVESEMTSYAQALRAADGNPETVPTHLQEILLLPNDPRPGTAQMLANNLWYRYRTAPDWAWRVWDNTFASLRIKPQVPQDAATARARALLYAEFLLHIDEHLPHGLDEHVLNWFSGPGVAELIAIDADAWDCVMVALLYLTMQGALSTTTILQGLVYPMWQRALNPSSPAGVQAISQPPEVYLRAAHEIFARLMLRTEGSGDEIPPTDFLQSQRIRTRRQDVFADPHLLLLISNIPVLVFIENSSHIPEELRQLSSAIRHAVCDITEFRQGVYRDLNAVRDAFERWLQYDTLDEVLVEPLMDALRLILNVARTDTAAIGSSEWLDTSALLSPWKLAATAIEVQFGLKQMGERLALGTPHTHGKTKVDKLIAQFLHHHMTTEEADFVADMARGVGPTIVSKFVNMGLYTIAGILKKDRTPSQEVLNVVSERLRLLAHVVEPVRDDPLQLPMMDAPTQDEFFDVLAKKLEALVAILSHKGSEDGEMMSSTEATQAAVLMARLLQFDLAFRGVWTSKTRELSSKMCQIIFDLALVHGAGENLNPVAFPLFLDTFCYLLDEIMSDIKGPALDLFRNYPQLDLMQLPSDMPGEYRQHLRSLLPYCWPNEVVADLAYASRDAAGRIIVGAPVQNRPWEWVENLGDQPPGDAKDEKQAEERRVVSVKNTASLSLELFATRATGDAIVPSTARSHSNVEATIRSFHDNLSTESVFSRDWRESRINLSSDPLTGVVHARGEHEDEVGALPSFHSSQDAGRSNRRSTSRKPSPASSVRSRGSGRPSTSSSRRQSPATLSRASASGANDPTDVEAIGTSSTSGARASSSKRKASVSISDSDIEIIEDLSQVSQPQPTQKKTKTKAPAKLRAKKR</sequence>
<evidence type="ECO:0000259" key="9">
    <source>
        <dbReference type="SMART" id="SM01281"/>
    </source>
</evidence>
<dbReference type="GO" id="GO:0006357">
    <property type="term" value="P:regulation of transcription by RNA polymerase II"/>
    <property type="evidence" value="ECO:0007669"/>
    <property type="project" value="InterPro"/>
</dbReference>
<evidence type="ECO:0000256" key="6">
    <source>
        <dbReference type="ARBA" id="ARBA00023242"/>
    </source>
</evidence>
<dbReference type="GO" id="GO:0003712">
    <property type="term" value="F:transcription coregulator activity"/>
    <property type="evidence" value="ECO:0007669"/>
    <property type="project" value="InterPro"/>
</dbReference>
<dbReference type="GO" id="GO:0016592">
    <property type="term" value="C:mediator complex"/>
    <property type="evidence" value="ECO:0007669"/>
    <property type="project" value="InterPro"/>
</dbReference>
<keyword evidence="5" id="KW-0804">Transcription</keyword>
<feature type="compositionally biased region" description="Low complexity" evidence="8">
    <location>
        <begin position="1589"/>
        <end position="1601"/>
    </location>
</feature>
<evidence type="ECO:0000313" key="11">
    <source>
        <dbReference type="Proteomes" id="UP000310158"/>
    </source>
</evidence>
<dbReference type="OrthoDB" id="20828at2759"/>
<keyword evidence="6" id="KW-0539">Nucleus</keyword>